<feature type="domain" description="Acyltransferase 3" evidence="2">
    <location>
        <begin position="10"/>
        <end position="338"/>
    </location>
</feature>
<dbReference type="EC" id="2.3.-.-" evidence="3"/>
<dbReference type="PANTHER" id="PTHR23028:SF53">
    <property type="entry name" value="ACYL_TRANSF_3 DOMAIN-CONTAINING PROTEIN"/>
    <property type="match status" value="1"/>
</dbReference>
<keyword evidence="3" id="KW-0808">Transferase</keyword>
<dbReference type="EMBL" id="JARYGZ010000001">
    <property type="protein sequence ID" value="MDH7637266.1"/>
    <property type="molecule type" value="Genomic_DNA"/>
</dbReference>
<dbReference type="GO" id="GO:0016746">
    <property type="term" value="F:acyltransferase activity"/>
    <property type="evidence" value="ECO:0007669"/>
    <property type="project" value="UniProtKB-KW"/>
</dbReference>
<dbReference type="InterPro" id="IPR050879">
    <property type="entry name" value="Acyltransferase_3"/>
</dbReference>
<dbReference type="Proteomes" id="UP001160625">
    <property type="component" value="Unassembled WGS sequence"/>
</dbReference>
<feature type="transmembrane region" description="Helical" evidence="1">
    <location>
        <begin position="193"/>
        <end position="214"/>
    </location>
</feature>
<feature type="transmembrane region" description="Helical" evidence="1">
    <location>
        <begin position="255"/>
        <end position="275"/>
    </location>
</feature>
<evidence type="ECO:0000313" key="3">
    <source>
        <dbReference type="EMBL" id="MDH7637266.1"/>
    </source>
</evidence>
<feature type="transmembrane region" description="Helical" evidence="1">
    <location>
        <begin position="295"/>
        <end position="316"/>
    </location>
</feature>
<evidence type="ECO:0000259" key="2">
    <source>
        <dbReference type="Pfam" id="PF01757"/>
    </source>
</evidence>
<protein>
    <submittedName>
        <fullName evidence="3">Acyltransferase</fullName>
        <ecNumber evidence="3">2.3.-.-</ecNumber>
    </submittedName>
</protein>
<dbReference type="RefSeq" id="WP_281042625.1">
    <property type="nucleotide sequence ID" value="NZ_JARYGZ010000001.1"/>
</dbReference>
<keyword evidence="4" id="KW-1185">Reference proteome</keyword>
<feature type="transmembrane region" description="Helical" evidence="1">
    <location>
        <begin position="223"/>
        <end position="243"/>
    </location>
</feature>
<organism evidence="3 4">
    <name type="scientific">Sphingomonas oryzagri</name>
    <dbReference type="NCBI Taxonomy" id="3042314"/>
    <lineage>
        <taxon>Bacteria</taxon>
        <taxon>Pseudomonadati</taxon>
        <taxon>Pseudomonadota</taxon>
        <taxon>Alphaproteobacteria</taxon>
        <taxon>Sphingomonadales</taxon>
        <taxon>Sphingomonadaceae</taxon>
        <taxon>Sphingomonas</taxon>
    </lineage>
</organism>
<evidence type="ECO:0000256" key="1">
    <source>
        <dbReference type="SAM" id="Phobius"/>
    </source>
</evidence>
<gene>
    <name evidence="3" type="ORF">QGN17_00855</name>
</gene>
<comment type="caution">
    <text evidence="3">The sequence shown here is derived from an EMBL/GenBank/DDBJ whole genome shotgun (WGS) entry which is preliminary data.</text>
</comment>
<proteinExistence type="predicted"/>
<evidence type="ECO:0000313" key="4">
    <source>
        <dbReference type="Proteomes" id="UP001160625"/>
    </source>
</evidence>
<keyword evidence="1" id="KW-1133">Transmembrane helix</keyword>
<feature type="transmembrane region" description="Helical" evidence="1">
    <location>
        <begin position="85"/>
        <end position="106"/>
    </location>
</feature>
<sequence>MSEARRINHIQSLRAIAATLVAISHISKELIQHGVPDRYHLLPFLMTWQFGVDIFFVISGFIMYHVTAGRPTGVAPAADFMKKRLVRVVPLYWLYTALILLPILFASHTVHHASIDAPYAIASFLFIPWLRPDGMVIEPVLGLGWTLNYEMVFYISMAVLIALNVRRTVTALTLLFVGATIAGLFITTDYPQIWYWTRSCILEFAFGAGIAMLFRRGVSIPTWAGIAMVVVGIAAWQGTVALWPVSEAGFNVRGITWGVAAALIVGGLTFSTAMVRMLEWGGPKGLLQQVGDASYSLYLCHMFVVRLMTMAIGRYAHGYGAILYVLVTLAVCVGAAMLSYRFLEKPLIQLGRKDFRLRPVVPKNEGKPSDLVT</sequence>
<name>A0ABT6MYR8_9SPHN</name>
<reference evidence="3" key="1">
    <citation type="submission" date="2023-04" db="EMBL/GenBank/DDBJ databases">
        <title>Sphingomonas sp. MAHUQ-71 isolated from rice field.</title>
        <authorList>
            <person name="Huq M.A."/>
        </authorList>
    </citation>
    <scope>NUCLEOTIDE SEQUENCE</scope>
    <source>
        <strain evidence="3">MAHUQ-71</strain>
    </source>
</reference>
<dbReference type="Pfam" id="PF01757">
    <property type="entry name" value="Acyl_transf_3"/>
    <property type="match status" value="1"/>
</dbReference>
<feature type="transmembrane region" description="Helical" evidence="1">
    <location>
        <begin position="142"/>
        <end position="162"/>
    </location>
</feature>
<accession>A0ABT6MYR8</accession>
<feature type="transmembrane region" description="Helical" evidence="1">
    <location>
        <begin position="169"/>
        <end position="187"/>
    </location>
</feature>
<feature type="transmembrane region" description="Helical" evidence="1">
    <location>
        <begin position="41"/>
        <end position="65"/>
    </location>
</feature>
<dbReference type="InterPro" id="IPR002656">
    <property type="entry name" value="Acyl_transf_3_dom"/>
</dbReference>
<dbReference type="PANTHER" id="PTHR23028">
    <property type="entry name" value="ACETYLTRANSFERASE"/>
    <property type="match status" value="1"/>
</dbReference>
<keyword evidence="1" id="KW-0812">Transmembrane</keyword>
<feature type="transmembrane region" description="Helical" evidence="1">
    <location>
        <begin position="322"/>
        <end position="343"/>
    </location>
</feature>
<keyword evidence="1" id="KW-0472">Membrane</keyword>
<keyword evidence="3" id="KW-0012">Acyltransferase</keyword>